<organism evidence="2 3">
    <name type="scientific">Datura stramonium</name>
    <name type="common">Jimsonweed</name>
    <name type="synonym">Common thornapple</name>
    <dbReference type="NCBI Taxonomy" id="4076"/>
    <lineage>
        <taxon>Eukaryota</taxon>
        <taxon>Viridiplantae</taxon>
        <taxon>Streptophyta</taxon>
        <taxon>Embryophyta</taxon>
        <taxon>Tracheophyta</taxon>
        <taxon>Spermatophyta</taxon>
        <taxon>Magnoliopsida</taxon>
        <taxon>eudicotyledons</taxon>
        <taxon>Gunneridae</taxon>
        <taxon>Pentapetalae</taxon>
        <taxon>asterids</taxon>
        <taxon>lamiids</taxon>
        <taxon>Solanales</taxon>
        <taxon>Solanaceae</taxon>
        <taxon>Solanoideae</taxon>
        <taxon>Datureae</taxon>
        <taxon>Datura</taxon>
    </lineage>
</organism>
<name>A0ABS8SJP3_DATST</name>
<proteinExistence type="predicted"/>
<gene>
    <name evidence="2" type="ORF">HAX54_040053</name>
</gene>
<evidence type="ECO:0000313" key="2">
    <source>
        <dbReference type="EMBL" id="MCD7459091.1"/>
    </source>
</evidence>
<sequence>MAAKSPLSSPSASPASVILQLQEEEKLNNNDHTSIQEEQLNKFKDVESQFQTAQEFQDYGFWDPTPYFGRGDPAPIPHGRGHNLKEQKAKTRILQTVKKANENVQTPITS</sequence>
<dbReference type="EMBL" id="JACEIK010000560">
    <property type="protein sequence ID" value="MCD7459091.1"/>
    <property type="molecule type" value="Genomic_DNA"/>
</dbReference>
<keyword evidence="3" id="KW-1185">Reference proteome</keyword>
<evidence type="ECO:0000256" key="1">
    <source>
        <dbReference type="SAM" id="MobiDB-lite"/>
    </source>
</evidence>
<feature type="region of interest" description="Disordered" evidence="1">
    <location>
        <begin position="66"/>
        <end position="87"/>
    </location>
</feature>
<reference evidence="2 3" key="1">
    <citation type="journal article" date="2021" name="BMC Genomics">
        <title>Datura genome reveals duplications of psychoactive alkaloid biosynthetic genes and high mutation rate following tissue culture.</title>
        <authorList>
            <person name="Rajewski A."/>
            <person name="Carter-House D."/>
            <person name="Stajich J."/>
            <person name="Litt A."/>
        </authorList>
    </citation>
    <scope>NUCLEOTIDE SEQUENCE [LARGE SCALE GENOMIC DNA]</scope>
    <source>
        <strain evidence="2">AR-01</strain>
    </source>
</reference>
<accession>A0ABS8SJP3</accession>
<protein>
    <submittedName>
        <fullName evidence="2">Uncharacterized protein</fullName>
    </submittedName>
</protein>
<evidence type="ECO:0000313" key="3">
    <source>
        <dbReference type="Proteomes" id="UP000823775"/>
    </source>
</evidence>
<dbReference type="Proteomes" id="UP000823775">
    <property type="component" value="Unassembled WGS sequence"/>
</dbReference>
<comment type="caution">
    <text evidence="2">The sequence shown here is derived from an EMBL/GenBank/DDBJ whole genome shotgun (WGS) entry which is preliminary data.</text>
</comment>